<accession>A0AAD4G9V2</accession>
<name>A0AAD4G9V2_BOLED</name>
<dbReference type="EMBL" id="WHUW01000045">
    <property type="protein sequence ID" value="KAF8431935.1"/>
    <property type="molecule type" value="Genomic_DNA"/>
</dbReference>
<dbReference type="AlphaFoldDB" id="A0AAD4G9V2"/>
<dbReference type="Proteomes" id="UP001194468">
    <property type="component" value="Unassembled WGS sequence"/>
</dbReference>
<proteinExistence type="predicted"/>
<evidence type="ECO:0000313" key="1">
    <source>
        <dbReference type="EMBL" id="KAF8431935.1"/>
    </source>
</evidence>
<gene>
    <name evidence="1" type="ORF">L210DRAFT_3559180</name>
</gene>
<keyword evidence="2" id="KW-1185">Reference proteome</keyword>
<sequence length="84" mass="9166">MTTKPLDCTHLIGKGIVRTERAPKGIVSRRQGNLAVVGARRFQYSPELVLRGALRQEIGSVSEYACVMAVLVNIHRTGIMDAMG</sequence>
<reference evidence="1" key="2">
    <citation type="journal article" date="2020" name="Nat. Commun.">
        <title>Large-scale genome sequencing of mycorrhizal fungi provides insights into the early evolution of symbiotic traits.</title>
        <authorList>
            <person name="Miyauchi S."/>
            <person name="Kiss E."/>
            <person name="Kuo A."/>
            <person name="Drula E."/>
            <person name="Kohler A."/>
            <person name="Sanchez-Garcia M."/>
            <person name="Morin E."/>
            <person name="Andreopoulos B."/>
            <person name="Barry K.W."/>
            <person name="Bonito G."/>
            <person name="Buee M."/>
            <person name="Carver A."/>
            <person name="Chen C."/>
            <person name="Cichocki N."/>
            <person name="Clum A."/>
            <person name="Culley D."/>
            <person name="Crous P.W."/>
            <person name="Fauchery L."/>
            <person name="Girlanda M."/>
            <person name="Hayes R.D."/>
            <person name="Keri Z."/>
            <person name="LaButti K."/>
            <person name="Lipzen A."/>
            <person name="Lombard V."/>
            <person name="Magnuson J."/>
            <person name="Maillard F."/>
            <person name="Murat C."/>
            <person name="Nolan M."/>
            <person name="Ohm R.A."/>
            <person name="Pangilinan J."/>
            <person name="Pereira M.F."/>
            <person name="Perotto S."/>
            <person name="Peter M."/>
            <person name="Pfister S."/>
            <person name="Riley R."/>
            <person name="Sitrit Y."/>
            <person name="Stielow J.B."/>
            <person name="Szollosi G."/>
            <person name="Zifcakova L."/>
            <person name="Stursova M."/>
            <person name="Spatafora J.W."/>
            <person name="Tedersoo L."/>
            <person name="Vaario L.M."/>
            <person name="Yamada A."/>
            <person name="Yan M."/>
            <person name="Wang P."/>
            <person name="Xu J."/>
            <person name="Bruns T."/>
            <person name="Baldrian P."/>
            <person name="Vilgalys R."/>
            <person name="Dunand C."/>
            <person name="Henrissat B."/>
            <person name="Grigoriev I.V."/>
            <person name="Hibbett D."/>
            <person name="Nagy L.G."/>
            <person name="Martin F.M."/>
        </authorList>
    </citation>
    <scope>NUCLEOTIDE SEQUENCE</scope>
    <source>
        <strain evidence="1">BED1</strain>
    </source>
</reference>
<protein>
    <submittedName>
        <fullName evidence="1">Uncharacterized protein</fullName>
    </submittedName>
</protein>
<organism evidence="1 2">
    <name type="scientific">Boletus edulis BED1</name>
    <dbReference type="NCBI Taxonomy" id="1328754"/>
    <lineage>
        <taxon>Eukaryota</taxon>
        <taxon>Fungi</taxon>
        <taxon>Dikarya</taxon>
        <taxon>Basidiomycota</taxon>
        <taxon>Agaricomycotina</taxon>
        <taxon>Agaricomycetes</taxon>
        <taxon>Agaricomycetidae</taxon>
        <taxon>Boletales</taxon>
        <taxon>Boletineae</taxon>
        <taxon>Boletaceae</taxon>
        <taxon>Boletoideae</taxon>
        <taxon>Boletus</taxon>
    </lineage>
</organism>
<comment type="caution">
    <text evidence="1">The sequence shown here is derived from an EMBL/GenBank/DDBJ whole genome shotgun (WGS) entry which is preliminary data.</text>
</comment>
<reference evidence="1" key="1">
    <citation type="submission" date="2019-10" db="EMBL/GenBank/DDBJ databases">
        <authorList>
            <consortium name="DOE Joint Genome Institute"/>
            <person name="Kuo A."/>
            <person name="Miyauchi S."/>
            <person name="Kiss E."/>
            <person name="Drula E."/>
            <person name="Kohler A."/>
            <person name="Sanchez-Garcia M."/>
            <person name="Andreopoulos B."/>
            <person name="Barry K.W."/>
            <person name="Bonito G."/>
            <person name="Buee M."/>
            <person name="Carver A."/>
            <person name="Chen C."/>
            <person name="Cichocki N."/>
            <person name="Clum A."/>
            <person name="Culley D."/>
            <person name="Crous P.W."/>
            <person name="Fauchery L."/>
            <person name="Girlanda M."/>
            <person name="Hayes R."/>
            <person name="Keri Z."/>
            <person name="LaButti K."/>
            <person name="Lipzen A."/>
            <person name="Lombard V."/>
            <person name="Magnuson J."/>
            <person name="Maillard F."/>
            <person name="Morin E."/>
            <person name="Murat C."/>
            <person name="Nolan M."/>
            <person name="Ohm R."/>
            <person name="Pangilinan J."/>
            <person name="Pereira M."/>
            <person name="Perotto S."/>
            <person name="Peter M."/>
            <person name="Riley R."/>
            <person name="Sitrit Y."/>
            <person name="Stielow B."/>
            <person name="Szollosi G."/>
            <person name="Zifcakova L."/>
            <person name="Stursova M."/>
            <person name="Spatafora J.W."/>
            <person name="Tedersoo L."/>
            <person name="Vaario L.-M."/>
            <person name="Yamada A."/>
            <person name="Yan M."/>
            <person name="Wang P."/>
            <person name="Xu J."/>
            <person name="Bruns T."/>
            <person name="Baldrian P."/>
            <person name="Vilgalys R."/>
            <person name="Henrissat B."/>
            <person name="Grigoriev I.V."/>
            <person name="Hibbett D."/>
            <person name="Nagy L.G."/>
            <person name="Martin F.M."/>
        </authorList>
    </citation>
    <scope>NUCLEOTIDE SEQUENCE</scope>
    <source>
        <strain evidence="1">BED1</strain>
    </source>
</reference>
<evidence type="ECO:0000313" key="2">
    <source>
        <dbReference type="Proteomes" id="UP001194468"/>
    </source>
</evidence>